<dbReference type="InterPro" id="IPR036597">
    <property type="entry name" value="Fido-like_dom_sf"/>
</dbReference>
<dbReference type="GO" id="GO:0016301">
    <property type="term" value="F:kinase activity"/>
    <property type="evidence" value="ECO:0007669"/>
    <property type="project" value="InterPro"/>
</dbReference>
<dbReference type="EMBL" id="CQAZ01000020">
    <property type="protein sequence ID" value="CNH89064.1"/>
    <property type="molecule type" value="Genomic_DNA"/>
</dbReference>
<evidence type="ECO:0000313" key="2">
    <source>
        <dbReference type="EMBL" id="CNH89064.1"/>
    </source>
</evidence>
<dbReference type="PANTHER" id="PTHR39426">
    <property type="entry name" value="HOMOLOGY TO DEATH-ON-CURING PROTEIN OF PHAGE P1"/>
    <property type="match status" value="1"/>
</dbReference>
<sequence>MPDAGRAEAIIHRVQPLTHCEGVTDLFELAATYWVAIARGHIFNDGNKRTAFFTTMAFLNRNGVFIRDVGNELEELTVRAATGELTAGELAQRLRFLVEH</sequence>
<dbReference type="STRING" id="1288385.ERS137968_02900"/>
<reference evidence="3" key="1">
    <citation type="submission" date="2015-03" db="EMBL/GenBank/DDBJ databases">
        <authorList>
            <consortium name="Pathogen Informatics"/>
        </authorList>
    </citation>
    <scope>NUCLEOTIDE SEQUENCE [LARGE SCALE GENOMIC DNA]</scope>
    <source>
        <strain evidence="3">A125KOH2</strain>
    </source>
</reference>
<dbReference type="PROSITE" id="PS51459">
    <property type="entry name" value="FIDO"/>
    <property type="match status" value="1"/>
</dbReference>
<dbReference type="SUPFAM" id="SSF140931">
    <property type="entry name" value="Fic-like"/>
    <property type="match status" value="1"/>
</dbReference>
<dbReference type="InterPro" id="IPR006440">
    <property type="entry name" value="Doc"/>
</dbReference>
<dbReference type="InterPro" id="IPR053737">
    <property type="entry name" value="Type_II_TA_Toxin"/>
</dbReference>
<evidence type="ECO:0000313" key="3">
    <source>
        <dbReference type="Proteomes" id="UP000045840"/>
    </source>
</evidence>
<dbReference type="PANTHER" id="PTHR39426:SF1">
    <property type="entry name" value="HOMOLOGY TO DEATH-ON-CURING PROTEIN OF PHAGE P1"/>
    <property type="match status" value="1"/>
</dbReference>
<gene>
    <name evidence="2" type="ORF">ERS008529_02384</name>
</gene>
<dbReference type="Proteomes" id="UP000045840">
    <property type="component" value="Unassembled WGS sequence"/>
</dbReference>
<feature type="domain" description="Fido" evidence="1">
    <location>
        <begin position="1"/>
        <end position="99"/>
    </location>
</feature>
<accession>A0A0T9PZD9</accession>
<dbReference type="InterPro" id="IPR003812">
    <property type="entry name" value="Fido"/>
</dbReference>
<proteinExistence type="predicted"/>
<dbReference type="Pfam" id="PF02661">
    <property type="entry name" value="Fic"/>
    <property type="match status" value="1"/>
</dbReference>
<name>A0A0T9PZD9_9GAMM</name>
<protein>
    <submittedName>
        <fullName evidence="2">Phage/plasmid maintenance toxin/antidote system protein (Toxin)</fullName>
    </submittedName>
</protein>
<dbReference type="AlphaFoldDB" id="A0A0T9PZD9"/>
<evidence type="ECO:0000259" key="1">
    <source>
        <dbReference type="PROSITE" id="PS51459"/>
    </source>
</evidence>
<dbReference type="NCBIfam" id="TIGR01550">
    <property type="entry name" value="DOC_P1"/>
    <property type="match status" value="1"/>
</dbReference>
<dbReference type="Gene3D" id="1.20.120.1870">
    <property type="entry name" value="Fic/DOC protein, Fido domain"/>
    <property type="match status" value="1"/>
</dbReference>
<organism evidence="2 3">
    <name type="scientific">Yersinia pekkanenii</name>
    <dbReference type="NCBI Taxonomy" id="1288385"/>
    <lineage>
        <taxon>Bacteria</taxon>
        <taxon>Pseudomonadati</taxon>
        <taxon>Pseudomonadota</taxon>
        <taxon>Gammaproteobacteria</taxon>
        <taxon>Enterobacterales</taxon>
        <taxon>Yersiniaceae</taxon>
        <taxon>Yersinia</taxon>
    </lineage>
</organism>